<comment type="caution">
    <text evidence="1">The sequence shown here is derived from an EMBL/GenBank/DDBJ whole genome shotgun (WGS) entry which is preliminary data.</text>
</comment>
<dbReference type="EMBL" id="VOSB01000009">
    <property type="protein sequence ID" value="TXE18090.1"/>
    <property type="molecule type" value="Genomic_DNA"/>
</dbReference>
<dbReference type="AlphaFoldDB" id="A0A5C7B7K3"/>
<dbReference type="RefSeq" id="WP_028871668.1">
    <property type="nucleotide sequence ID" value="NZ_VOSB01000009.1"/>
</dbReference>
<organism evidence="1 2">
    <name type="scientific">Psychroserpens burtonensis</name>
    <dbReference type="NCBI Taxonomy" id="49278"/>
    <lineage>
        <taxon>Bacteria</taxon>
        <taxon>Pseudomonadati</taxon>
        <taxon>Bacteroidota</taxon>
        <taxon>Flavobacteriia</taxon>
        <taxon>Flavobacteriales</taxon>
        <taxon>Flavobacteriaceae</taxon>
        <taxon>Psychroserpens</taxon>
    </lineage>
</organism>
<proteinExistence type="predicted"/>
<name>A0A5C7B7K3_9FLAO</name>
<dbReference type="Proteomes" id="UP000321938">
    <property type="component" value="Unassembled WGS sequence"/>
</dbReference>
<dbReference type="OrthoDB" id="1445836at2"/>
<dbReference type="STRING" id="1123037.GCA_000425305_01703"/>
<accession>A0A5C7B7K3</accession>
<evidence type="ECO:0000313" key="2">
    <source>
        <dbReference type="Proteomes" id="UP000321938"/>
    </source>
</evidence>
<dbReference type="PROSITE" id="PS51257">
    <property type="entry name" value="PROKAR_LIPOPROTEIN"/>
    <property type="match status" value="1"/>
</dbReference>
<gene>
    <name evidence="1" type="ORF">ES692_07540</name>
</gene>
<reference evidence="1 2" key="1">
    <citation type="submission" date="2019-08" db="EMBL/GenBank/DDBJ databases">
        <title>Genome of Psychroserpens burtonensis ACAM 167.</title>
        <authorList>
            <person name="Bowman J.P."/>
        </authorList>
    </citation>
    <scope>NUCLEOTIDE SEQUENCE [LARGE SCALE GENOMIC DNA]</scope>
    <source>
        <strain evidence="1 2">ACAM 167</strain>
    </source>
</reference>
<evidence type="ECO:0000313" key="1">
    <source>
        <dbReference type="EMBL" id="TXE18090.1"/>
    </source>
</evidence>
<sequence length="224" mass="25955">MKRIITHLILGIGFTFTVGCSSDEDTVPYYRFSAEDETLLIKYNYITDQVITYENQYNEKLHFKVVSNTRQKSRYSLNFANGILNGGASLQNYYDSKIIRLEILENSSVGFCYNVNYVFSKNRNEFKSGINFPLWNVALYAFIDESQNDVNMDLGDYYMIPRTQMIINGKEFSNIIIIDSNSMDSNEFCGGITQNVNSLYYDYDFGIVQFNTTDGNEWKVIYPD</sequence>
<keyword evidence="2" id="KW-1185">Reference proteome</keyword>
<protein>
    <submittedName>
        <fullName evidence="1">Uncharacterized protein</fullName>
    </submittedName>
</protein>